<dbReference type="InterPro" id="IPR036412">
    <property type="entry name" value="HAD-like_sf"/>
</dbReference>
<evidence type="ECO:0000313" key="2">
    <source>
        <dbReference type="EMBL" id="WIA14525.1"/>
    </source>
</evidence>
<dbReference type="PANTHER" id="PTHR19288">
    <property type="entry name" value="4-NITROPHENYLPHOSPHATASE-RELATED"/>
    <property type="match status" value="1"/>
</dbReference>
<gene>
    <name evidence="2" type="ORF">OEZ85_003044</name>
</gene>
<dbReference type="EMBL" id="CP126212">
    <property type="protein sequence ID" value="WIA14525.1"/>
    <property type="molecule type" value="Genomic_DNA"/>
</dbReference>
<dbReference type="InterPro" id="IPR027706">
    <property type="entry name" value="PGP_Pase"/>
</dbReference>
<keyword evidence="3" id="KW-1185">Reference proteome</keyword>
<dbReference type="SUPFAM" id="SSF56784">
    <property type="entry name" value="HAD-like"/>
    <property type="match status" value="1"/>
</dbReference>
<reference evidence="2 3" key="1">
    <citation type="submission" date="2023-05" db="EMBL/GenBank/DDBJ databases">
        <title>A 100% complete, gapless, phased diploid assembly of the Scenedesmus obliquus UTEX 3031 genome.</title>
        <authorList>
            <person name="Biondi T.C."/>
            <person name="Hanschen E.R."/>
            <person name="Kwon T."/>
            <person name="Eng W."/>
            <person name="Kruse C.P.S."/>
            <person name="Koehler S.I."/>
            <person name="Kunde Y."/>
            <person name="Gleasner C.D."/>
            <person name="You Mak K.T."/>
            <person name="Polle J."/>
            <person name="Hovde B.T."/>
            <person name="Starkenburg S.R."/>
        </authorList>
    </citation>
    <scope>NUCLEOTIDE SEQUENCE [LARGE SCALE GENOMIC DNA]</scope>
    <source>
        <strain evidence="2 3">DOE0152z</strain>
    </source>
</reference>
<feature type="region of interest" description="Disordered" evidence="1">
    <location>
        <begin position="276"/>
        <end position="296"/>
    </location>
</feature>
<dbReference type="Proteomes" id="UP001244341">
    <property type="component" value="Chromosome 5b"/>
</dbReference>
<evidence type="ECO:0000313" key="3">
    <source>
        <dbReference type="Proteomes" id="UP001244341"/>
    </source>
</evidence>
<dbReference type="InterPro" id="IPR006549">
    <property type="entry name" value="HAD-SF_hydro_IIIA"/>
</dbReference>
<proteinExistence type="predicted"/>
<dbReference type="NCBIfam" id="TIGR01668">
    <property type="entry name" value="YqeG_hyp_ppase"/>
    <property type="match status" value="1"/>
</dbReference>
<dbReference type="PANTHER" id="PTHR19288:SF25">
    <property type="entry name" value="PHOSPHATIDYLGLYCEROPHOSPHATASE GEP4, MITOCHONDRIAL"/>
    <property type="match status" value="1"/>
</dbReference>
<dbReference type="Gene3D" id="3.40.50.1000">
    <property type="entry name" value="HAD superfamily/HAD-like"/>
    <property type="match status" value="1"/>
</dbReference>
<evidence type="ECO:0000256" key="1">
    <source>
        <dbReference type="SAM" id="MobiDB-lite"/>
    </source>
</evidence>
<name>A0ABY8TZY6_TETOB</name>
<protein>
    <submittedName>
        <fullName evidence="2">Uncharacterized protein</fullName>
    </submittedName>
</protein>
<organism evidence="2 3">
    <name type="scientific">Tetradesmus obliquus</name>
    <name type="common">Green alga</name>
    <name type="synonym">Acutodesmus obliquus</name>
    <dbReference type="NCBI Taxonomy" id="3088"/>
    <lineage>
        <taxon>Eukaryota</taxon>
        <taxon>Viridiplantae</taxon>
        <taxon>Chlorophyta</taxon>
        <taxon>core chlorophytes</taxon>
        <taxon>Chlorophyceae</taxon>
        <taxon>CS clade</taxon>
        <taxon>Sphaeropleales</taxon>
        <taxon>Scenedesmaceae</taxon>
        <taxon>Tetradesmus</taxon>
    </lineage>
</organism>
<feature type="compositionally biased region" description="Low complexity" evidence="1">
    <location>
        <begin position="280"/>
        <end position="296"/>
    </location>
</feature>
<dbReference type="Pfam" id="PF09419">
    <property type="entry name" value="PGP_phosphatase"/>
    <property type="match status" value="1"/>
</dbReference>
<dbReference type="InterPro" id="IPR010021">
    <property type="entry name" value="PGPP1/Gep4"/>
</dbReference>
<dbReference type="NCBIfam" id="TIGR01662">
    <property type="entry name" value="HAD-SF-IIIA"/>
    <property type="match status" value="1"/>
</dbReference>
<dbReference type="InterPro" id="IPR023214">
    <property type="entry name" value="HAD_sf"/>
</dbReference>
<sequence>MCPGLSPVPDGLPCVEGRLCRPICFSATTFTRQGHQHRSSTRAAAAADSDGLTPTHKVGRMNKLLQNVNLAGTSLFLQILGGNQSLALPHISVPDISWVDWRAVKAAGFKVCIFDKDNTLCEPFALAVPPALLPSFSACRAEFGGNIVLYSNSAGLQQYDPQGVEAAALEAAFGVQVLRHKDKKPAGGCEELQQQFQCEPHEMVFVGDRYLTDVVFGNRHGMLTIRVAPLTSQGEPPTVVAARVLEDACVRRWSAAGIKAPLQQLLPHDQCSRLVKQKQQEQQQDQAQQQTGEQGR</sequence>
<accession>A0ABY8TZY6</accession>